<organism evidence="1">
    <name type="scientific">Lepeophtheirus salmonis</name>
    <name type="common">Salmon louse</name>
    <name type="synonym">Caligus salmonis</name>
    <dbReference type="NCBI Taxonomy" id="72036"/>
    <lineage>
        <taxon>Eukaryota</taxon>
        <taxon>Metazoa</taxon>
        <taxon>Ecdysozoa</taxon>
        <taxon>Arthropoda</taxon>
        <taxon>Crustacea</taxon>
        <taxon>Multicrustacea</taxon>
        <taxon>Hexanauplia</taxon>
        <taxon>Copepoda</taxon>
        <taxon>Siphonostomatoida</taxon>
        <taxon>Caligidae</taxon>
        <taxon>Lepeophtheirus</taxon>
    </lineage>
</organism>
<evidence type="ECO:0000313" key="1">
    <source>
        <dbReference type="EMBL" id="CDW46002.1"/>
    </source>
</evidence>
<dbReference type="EMBL" id="HACA01028641">
    <property type="protein sequence ID" value="CDW46002.1"/>
    <property type="molecule type" value="Transcribed_RNA"/>
</dbReference>
<proteinExistence type="predicted"/>
<name>A0A0K2V771_LEPSM</name>
<protein>
    <submittedName>
        <fullName evidence="1">Uncharacterized protein</fullName>
    </submittedName>
</protein>
<reference evidence="1" key="1">
    <citation type="submission" date="2014-05" db="EMBL/GenBank/DDBJ databases">
        <authorList>
            <person name="Chronopoulou M."/>
        </authorList>
    </citation>
    <scope>NUCLEOTIDE SEQUENCE</scope>
    <source>
        <tissue evidence="1">Whole organism</tissue>
    </source>
</reference>
<accession>A0A0K2V771</accession>
<sequence length="85" mass="10045">MHFALLIAKALIASKLTKRENICRLDLRSIIISASTRYSSFYIKIPNLDGTSWVYAHQMIWYRISDSLRYYSTLKRIVPRYEPCI</sequence>
<dbReference type="AlphaFoldDB" id="A0A0K2V771"/>